<organism evidence="1">
    <name type="scientific">Anguilla anguilla</name>
    <name type="common">European freshwater eel</name>
    <name type="synonym">Muraena anguilla</name>
    <dbReference type="NCBI Taxonomy" id="7936"/>
    <lineage>
        <taxon>Eukaryota</taxon>
        <taxon>Metazoa</taxon>
        <taxon>Chordata</taxon>
        <taxon>Craniata</taxon>
        <taxon>Vertebrata</taxon>
        <taxon>Euteleostomi</taxon>
        <taxon>Actinopterygii</taxon>
        <taxon>Neopterygii</taxon>
        <taxon>Teleostei</taxon>
        <taxon>Anguilliformes</taxon>
        <taxon>Anguillidae</taxon>
        <taxon>Anguilla</taxon>
    </lineage>
</organism>
<dbReference type="EMBL" id="GBXM01026614">
    <property type="protein sequence ID" value="JAH81963.1"/>
    <property type="molecule type" value="Transcribed_RNA"/>
</dbReference>
<accession>A0A0E9VXH2</accession>
<reference evidence="1" key="1">
    <citation type="submission" date="2014-11" db="EMBL/GenBank/DDBJ databases">
        <authorList>
            <person name="Amaro Gonzalez C."/>
        </authorList>
    </citation>
    <scope>NUCLEOTIDE SEQUENCE</scope>
</reference>
<protein>
    <submittedName>
        <fullName evidence="1">Uncharacterized protein</fullName>
    </submittedName>
</protein>
<dbReference type="AlphaFoldDB" id="A0A0E9VXH2"/>
<proteinExistence type="predicted"/>
<reference evidence="1" key="2">
    <citation type="journal article" date="2015" name="Fish Shellfish Immunol.">
        <title>Early steps in the European eel (Anguilla anguilla)-Vibrio vulnificus interaction in the gills: Role of the RtxA13 toxin.</title>
        <authorList>
            <person name="Callol A."/>
            <person name="Pajuelo D."/>
            <person name="Ebbesson L."/>
            <person name="Teles M."/>
            <person name="MacKenzie S."/>
            <person name="Amaro C."/>
        </authorList>
    </citation>
    <scope>NUCLEOTIDE SEQUENCE</scope>
</reference>
<sequence length="19" mass="2184">MRGVKRKKKDLKCPVINVA</sequence>
<name>A0A0E9VXH2_ANGAN</name>
<evidence type="ECO:0000313" key="1">
    <source>
        <dbReference type="EMBL" id="JAH81963.1"/>
    </source>
</evidence>